<dbReference type="EMBL" id="JAODUP010000229">
    <property type="protein sequence ID" value="KAK2155862.1"/>
    <property type="molecule type" value="Genomic_DNA"/>
</dbReference>
<evidence type="ECO:0000313" key="3">
    <source>
        <dbReference type="Proteomes" id="UP001208570"/>
    </source>
</evidence>
<organism evidence="2 3">
    <name type="scientific">Paralvinella palmiformis</name>
    <dbReference type="NCBI Taxonomy" id="53620"/>
    <lineage>
        <taxon>Eukaryota</taxon>
        <taxon>Metazoa</taxon>
        <taxon>Spiralia</taxon>
        <taxon>Lophotrochozoa</taxon>
        <taxon>Annelida</taxon>
        <taxon>Polychaeta</taxon>
        <taxon>Sedentaria</taxon>
        <taxon>Canalipalpata</taxon>
        <taxon>Terebellida</taxon>
        <taxon>Terebelliformia</taxon>
        <taxon>Alvinellidae</taxon>
        <taxon>Paralvinella</taxon>
    </lineage>
</organism>
<protein>
    <submittedName>
        <fullName evidence="2">Uncharacterized protein</fullName>
    </submittedName>
</protein>
<comment type="caution">
    <text evidence="2">The sequence shown here is derived from an EMBL/GenBank/DDBJ whole genome shotgun (WGS) entry which is preliminary data.</text>
</comment>
<feature type="region of interest" description="Disordered" evidence="1">
    <location>
        <begin position="47"/>
        <end position="130"/>
    </location>
</feature>
<evidence type="ECO:0000313" key="2">
    <source>
        <dbReference type="EMBL" id="KAK2155862.1"/>
    </source>
</evidence>
<name>A0AAD9JMS9_9ANNE</name>
<evidence type="ECO:0000256" key="1">
    <source>
        <dbReference type="SAM" id="MobiDB-lite"/>
    </source>
</evidence>
<gene>
    <name evidence="2" type="ORF">LSH36_229g04050</name>
</gene>
<proteinExistence type="predicted"/>
<dbReference type="AlphaFoldDB" id="A0AAD9JMS9"/>
<accession>A0AAD9JMS9</accession>
<feature type="compositionally biased region" description="Basic and acidic residues" evidence="1">
    <location>
        <begin position="95"/>
        <end position="109"/>
    </location>
</feature>
<reference evidence="2" key="1">
    <citation type="journal article" date="2023" name="Mol. Biol. Evol.">
        <title>Third-Generation Sequencing Reveals the Adaptive Role of the Epigenome in Three Deep-Sea Polychaetes.</title>
        <authorList>
            <person name="Perez M."/>
            <person name="Aroh O."/>
            <person name="Sun Y."/>
            <person name="Lan Y."/>
            <person name="Juniper S.K."/>
            <person name="Young C.R."/>
            <person name="Angers B."/>
            <person name="Qian P.Y."/>
        </authorList>
    </citation>
    <scope>NUCLEOTIDE SEQUENCE</scope>
    <source>
        <strain evidence="2">P08H-3</strain>
    </source>
</reference>
<dbReference type="Proteomes" id="UP001208570">
    <property type="component" value="Unassembled WGS sequence"/>
</dbReference>
<sequence>MFVKGDEGMHDDAVVVTYSRRRQAGHGRRERITIINCRVKFCVRRISRRSASATSRRSQSSDDDDNSCHGNAPAALTMPPTPPPTRPSTLTHAPTDQRSRGRQDRDVHGHVLRVGQSFLRISASPPPADA</sequence>
<feature type="compositionally biased region" description="Low complexity" evidence="1">
    <location>
        <begin position="49"/>
        <end position="58"/>
    </location>
</feature>
<keyword evidence="3" id="KW-1185">Reference proteome</keyword>